<sequence length="493" mass="54527">MQDIASSDYPMDGEDADDAWETDELPSMTTTDAARRGRPPPSERPPAADPAAATAERPRILDDCDDSVIDNGTRIESEISGISRALIGTLERRKSSRREKEKESYAFLHRGSGEKDSNFIHNDTVIKLILSRMRTSLTHAIHKELSELTASFQCRFREANDVWSRALPANQKLPDKILMTRELTNGLSTQVKLKLLVVGIFEPALTGLRFQLLDVKRKKFMIENASKEDVAIAASLSTAERLEVRRAALASVERAVRGDKCLLPQPRWLCIRQLAPAADTIYMPPCVVLHRCAVDSGCCFNDGETCGPVAGEHVAMPLYLSKAEGNLIAARMLFYNHTRCSCISRDGEGQRDAARPRTESPRLAEDTQPALSSAAAPSSAAPSSYVPLPGVTEPHTAPPELRRCTCPTLFLSQALANGGCACTCRWGESGRRRECLSLARGREHFGIRDRRCVVRGQCSPPDCEYGPYERAAGRCPPRPHRRLRSRYQKTVQT</sequence>
<comment type="caution">
    <text evidence="4">The sequence shown here is derived from an EMBL/GenBank/DDBJ whole genome shotgun (WGS) entry which is preliminary data.</text>
</comment>
<dbReference type="GO" id="GO:0035099">
    <property type="term" value="P:hemocyte migration"/>
    <property type="evidence" value="ECO:0007669"/>
    <property type="project" value="TreeGrafter"/>
</dbReference>
<dbReference type="OrthoDB" id="6370328at2759"/>
<dbReference type="PANTHER" id="PTHR21719">
    <property type="entry name" value="FI06402P-RELATED"/>
    <property type="match status" value="1"/>
</dbReference>
<dbReference type="Pfam" id="PF00341">
    <property type="entry name" value="PDGF"/>
    <property type="match status" value="1"/>
</dbReference>
<feature type="compositionally biased region" description="Basic and acidic residues" evidence="2">
    <location>
        <begin position="346"/>
        <end position="365"/>
    </location>
</feature>
<evidence type="ECO:0000313" key="4">
    <source>
        <dbReference type="EMBL" id="GBO98693.1"/>
    </source>
</evidence>
<keyword evidence="1" id="KW-0339">Growth factor</keyword>
<dbReference type="GO" id="GO:0008083">
    <property type="term" value="F:growth factor activity"/>
    <property type="evidence" value="ECO:0007669"/>
    <property type="project" value="UniProtKB-KW"/>
</dbReference>
<dbReference type="STRING" id="151549.A0A4C1S957"/>
<dbReference type="Proteomes" id="UP000299102">
    <property type="component" value="Unassembled WGS sequence"/>
</dbReference>
<dbReference type="GO" id="GO:0016020">
    <property type="term" value="C:membrane"/>
    <property type="evidence" value="ECO:0007669"/>
    <property type="project" value="InterPro"/>
</dbReference>
<feature type="domain" description="Platelet-derived growth factor (PDGF) family profile" evidence="3">
    <location>
        <begin position="272"/>
        <end position="347"/>
    </location>
</feature>
<proteinExistence type="inferred from homology"/>
<evidence type="ECO:0000256" key="2">
    <source>
        <dbReference type="SAM" id="MobiDB-lite"/>
    </source>
</evidence>
<dbReference type="PROSITE" id="PS50278">
    <property type="entry name" value="PDGF_2"/>
    <property type="match status" value="1"/>
</dbReference>
<keyword evidence="5" id="KW-1185">Reference proteome</keyword>
<dbReference type="EMBL" id="BGZK01000001">
    <property type="protein sequence ID" value="GBO98693.1"/>
    <property type="molecule type" value="Genomic_DNA"/>
</dbReference>
<gene>
    <name evidence="4" type="ORF">EVAR_206_1</name>
</gene>
<feature type="region of interest" description="Disordered" evidence="2">
    <location>
        <begin position="1"/>
        <end position="59"/>
    </location>
</feature>
<reference evidence="4 5" key="1">
    <citation type="journal article" date="2019" name="Commun. Biol.">
        <title>The bagworm genome reveals a unique fibroin gene that provides high tensile strength.</title>
        <authorList>
            <person name="Kono N."/>
            <person name="Nakamura H."/>
            <person name="Ohtoshi R."/>
            <person name="Tomita M."/>
            <person name="Numata K."/>
            <person name="Arakawa K."/>
        </authorList>
    </citation>
    <scope>NUCLEOTIDE SEQUENCE [LARGE SCALE GENOMIC DNA]</scope>
</reference>
<dbReference type="SMART" id="SM00141">
    <property type="entry name" value="PDGF"/>
    <property type="match status" value="1"/>
</dbReference>
<comment type="similarity">
    <text evidence="1">Belongs to the PDGF/VEGF growth factor family.</text>
</comment>
<protein>
    <recommendedName>
        <fullName evidence="3">Platelet-derived growth factor (PDGF) family profile domain-containing protein</fullName>
    </recommendedName>
</protein>
<dbReference type="AlphaFoldDB" id="A0A4C1S957"/>
<evidence type="ECO:0000259" key="3">
    <source>
        <dbReference type="PROSITE" id="PS50278"/>
    </source>
</evidence>
<dbReference type="InterPro" id="IPR029034">
    <property type="entry name" value="Cystine-knot_cytokine"/>
</dbReference>
<feature type="region of interest" description="Disordered" evidence="2">
    <location>
        <begin position="346"/>
        <end position="392"/>
    </location>
</feature>
<feature type="compositionally biased region" description="Pro residues" evidence="2">
    <location>
        <begin position="39"/>
        <end position="48"/>
    </location>
</feature>
<feature type="compositionally biased region" description="Low complexity" evidence="2">
    <location>
        <begin position="369"/>
        <end position="384"/>
    </location>
</feature>
<dbReference type="InterPro" id="IPR000072">
    <property type="entry name" value="PDGF/VEGF_dom"/>
</dbReference>
<name>A0A4C1S957_EUMVA</name>
<evidence type="ECO:0000313" key="5">
    <source>
        <dbReference type="Proteomes" id="UP000299102"/>
    </source>
</evidence>
<dbReference type="PANTHER" id="PTHR21719:SF1">
    <property type="entry name" value="FI06402P-RELATED"/>
    <property type="match status" value="1"/>
</dbReference>
<feature type="compositionally biased region" description="Acidic residues" evidence="2">
    <location>
        <begin position="11"/>
        <end position="24"/>
    </location>
</feature>
<dbReference type="SUPFAM" id="SSF57501">
    <property type="entry name" value="Cystine-knot cytokines"/>
    <property type="match status" value="1"/>
</dbReference>
<organism evidence="4 5">
    <name type="scientific">Eumeta variegata</name>
    <name type="common">Bagworm moth</name>
    <name type="synonym">Eumeta japonica</name>
    <dbReference type="NCBI Taxonomy" id="151549"/>
    <lineage>
        <taxon>Eukaryota</taxon>
        <taxon>Metazoa</taxon>
        <taxon>Ecdysozoa</taxon>
        <taxon>Arthropoda</taxon>
        <taxon>Hexapoda</taxon>
        <taxon>Insecta</taxon>
        <taxon>Pterygota</taxon>
        <taxon>Neoptera</taxon>
        <taxon>Endopterygota</taxon>
        <taxon>Lepidoptera</taxon>
        <taxon>Glossata</taxon>
        <taxon>Ditrysia</taxon>
        <taxon>Tineoidea</taxon>
        <taxon>Psychidae</taxon>
        <taxon>Oiketicinae</taxon>
        <taxon>Eumeta</taxon>
    </lineage>
</organism>
<dbReference type="Gene3D" id="2.10.90.10">
    <property type="entry name" value="Cystine-knot cytokines"/>
    <property type="match status" value="1"/>
</dbReference>
<evidence type="ECO:0000256" key="1">
    <source>
        <dbReference type="RuleBase" id="RU003818"/>
    </source>
</evidence>
<accession>A0A4C1S957</accession>